<proteinExistence type="predicted"/>
<dbReference type="Pfam" id="PF12818">
    <property type="entry name" value="Tegument_dsDNA"/>
    <property type="match status" value="1"/>
</dbReference>
<dbReference type="SUPFAM" id="SSF52317">
    <property type="entry name" value="Class I glutamine amidotransferase-like"/>
    <property type="match status" value="1"/>
</dbReference>
<dbReference type="Pfam" id="PF02769">
    <property type="entry name" value="AIRS_C"/>
    <property type="match status" value="1"/>
</dbReference>
<dbReference type="GO" id="GO:0043657">
    <property type="term" value="C:host cell"/>
    <property type="evidence" value="ECO:0007669"/>
    <property type="project" value="GOC"/>
</dbReference>
<dbReference type="InterPro" id="IPR010918">
    <property type="entry name" value="PurM-like_C_dom"/>
</dbReference>
<dbReference type="SMART" id="SM01211">
    <property type="entry name" value="GATase_5"/>
    <property type="match status" value="1"/>
</dbReference>
<keyword evidence="3" id="KW-0946">Virion</keyword>
<dbReference type="GO" id="GO:0004642">
    <property type="term" value="F:phosphoribosylformylglycinamidine synthase activity"/>
    <property type="evidence" value="ECO:0007669"/>
    <property type="project" value="TreeGrafter"/>
</dbReference>
<evidence type="ECO:0000256" key="3">
    <source>
        <dbReference type="ARBA" id="ARBA00022844"/>
    </source>
</evidence>
<dbReference type="Proteomes" id="UP000163076">
    <property type="component" value="Segment"/>
</dbReference>
<keyword evidence="2" id="KW-0920">Virion tegument</keyword>
<dbReference type="GO" id="GO:0075733">
    <property type="term" value="P:intracellular transport of virus"/>
    <property type="evidence" value="ECO:0007669"/>
    <property type="project" value="InterPro"/>
</dbReference>
<reference evidence="6 7" key="1">
    <citation type="journal article" date="2015" name="Genome Announc.">
        <title>Genome sequences of equid herpesviruses 2 and 5.</title>
        <authorList>
            <person name="Wilkie G.S."/>
            <person name="Kerr K."/>
            <person name="Stewart J.P."/>
            <person name="Studdert M.J."/>
            <person name="Davison A.J."/>
        </authorList>
    </citation>
    <scope>NUCLEOTIDE SEQUENCE [LARGE SCALE GENOMIC DNA]</scope>
    <source>
        <strain evidence="6">G9/92</strain>
    </source>
</reference>
<evidence type="ECO:0000313" key="7">
    <source>
        <dbReference type="Proteomes" id="UP000163076"/>
    </source>
</evidence>
<dbReference type="InterPro" id="IPR024346">
    <property type="entry name" value="Tegument_herpes_virus_N"/>
</dbReference>
<feature type="domain" description="PurM-like C-terminal" evidence="4">
    <location>
        <begin position="844"/>
        <end position="983"/>
    </location>
</feature>
<dbReference type="PANTHER" id="PTHR10099:SF1">
    <property type="entry name" value="PHOSPHORIBOSYLFORMYLGLYCINAMIDINE SYNTHASE"/>
    <property type="match status" value="1"/>
</dbReference>
<dbReference type="Gene3D" id="3.40.50.880">
    <property type="match status" value="1"/>
</dbReference>
<protein>
    <submittedName>
        <fullName evidence="6">Tegument protein G75</fullName>
    </submittedName>
</protein>
<dbReference type="Gene3D" id="3.30.1330.10">
    <property type="entry name" value="PurM-like, N-terminal domain"/>
    <property type="match status" value="1"/>
</dbReference>
<dbReference type="GO" id="GO:0006164">
    <property type="term" value="P:purine nucleotide biosynthetic process"/>
    <property type="evidence" value="ECO:0007669"/>
    <property type="project" value="TreeGrafter"/>
</dbReference>
<evidence type="ECO:0000259" key="5">
    <source>
        <dbReference type="Pfam" id="PF12818"/>
    </source>
</evidence>
<dbReference type="NCBIfam" id="TIGR01739">
    <property type="entry name" value="tegu_FGAM_synt"/>
    <property type="match status" value="1"/>
</dbReference>
<dbReference type="SUPFAM" id="SSF56042">
    <property type="entry name" value="PurM C-terminal domain-like"/>
    <property type="match status" value="1"/>
</dbReference>
<organism evidence="6 7">
    <name type="scientific">Equid gammaherpesvirus 2</name>
    <name type="common">Equine herpesvirus 2</name>
    <dbReference type="NCBI Taxonomy" id="12657"/>
    <lineage>
        <taxon>Viruses</taxon>
        <taxon>Duplodnaviria</taxon>
        <taxon>Heunggongvirae</taxon>
        <taxon>Peploviricota</taxon>
        <taxon>Herviviricetes</taxon>
        <taxon>Herpesvirales</taxon>
        <taxon>Orthoherpesviridae</taxon>
        <taxon>Gammaherpesvirinae</taxon>
        <taxon>Percavirus</taxon>
        <taxon>Percavirus equidgamma2</taxon>
    </lineage>
</organism>
<dbReference type="GO" id="GO:0019033">
    <property type="term" value="C:viral tegument"/>
    <property type="evidence" value="ECO:0007669"/>
    <property type="project" value="UniProtKB-SubCell"/>
</dbReference>
<feature type="domain" description="Tegument protein herpes virus N-terminal" evidence="5">
    <location>
        <begin position="265"/>
        <end position="542"/>
    </location>
</feature>
<evidence type="ECO:0000256" key="1">
    <source>
        <dbReference type="ARBA" id="ARBA00004535"/>
    </source>
</evidence>
<dbReference type="Gene3D" id="3.90.650.10">
    <property type="entry name" value="PurM-like C-terminal domain"/>
    <property type="match status" value="1"/>
</dbReference>
<dbReference type="InterPro" id="IPR036676">
    <property type="entry name" value="PurM-like_C_sf"/>
</dbReference>
<comment type="subcellular location">
    <subcellularLocation>
        <location evidence="1">Virion tegument</location>
    </subcellularLocation>
</comment>
<gene>
    <name evidence="6" type="primary">ORF75</name>
</gene>
<dbReference type="EMBL" id="KM924294">
    <property type="protein sequence ID" value="AIU39521.1"/>
    <property type="molecule type" value="Genomic_DNA"/>
</dbReference>
<name>A0A0B4Q6P1_9GAMA</name>
<accession>A0A0B4Q6P1</accession>
<dbReference type="InterPro" id="IPR029062">
    <property type="entry name" value="Class_I_gatase-like"/>
</dbReference>
<dbReference type="InterPro" id="IPR010077">
    <property type="entry name" value="Herpes_virus_tegument"/>
</dbReference>
<evidence type="ECO:0000259" key="4">
    <source>
        <dbReference type="Pfam" id="PF02769"/>
    </source>
</evidence>
<dbReference type="InterPro" id="IPR036921">
    <property type="entry name" value="PurM-like_N_sf"/>
</dbReference>
<dbReference type="SUPFAM" id="SSF55326">
    <property type="entry name" value="PurM N-terminal domain-like"/>
    <property type="match status" value="1"/>
</dbReference>
<evidence type="ECO:0000313" key="6">
    <source>
        <dbReference type="EMBL" id="AIU39521.1"/>
    </source>
</evidence>
<dbReference type="Pfam" id="PF13507">
    <property type="entry name" value="GATase_5"/>
    <property type="match status" value="1"/>
</dbReference>
<evidence type="ECO:0000256" key="2">
    <source>
        <dbReference type="ARBA" id="ARBA00022580"/>
    </source>
</evidence>
<dbReference type="PANTHER" id="PTHR10099">
    <property type="entry name" value="PHOSPHORIBOSYLFORMYLGLYCINAMIDINE SYNTHASE"/>
    <property type="match status" value="1"/>
</dbReference>
<sequence>MASDVTQLLPGIPYRHENQELKVYYADSEFSPAEGRFVFNYTGRAGDLTLLRGRSDAEHLLVVILRNGSGDEDLRPLHAPELRLLHFILAPEVRYSHLDPRSRLEGGGDRSLTFDYGPALYRRVSTDAFELGRVLTLIDCRSLLRVELGRHFVTRLAQYIGEDEMRVVHEALVNDTSVQRWTLGGAAQRGEVPATALTPAAEGGAFVMRDPVSIYLMLPRPDNAMPLGIQASTAASPLVRQYIILTTPGTMSVFPWGSVPKNPSVREAVTHLHSEATSMGQPQLQGQVFQLSLLPFYRVSGAACGVYSVTPSVASGYEDAVHGEIRETHEAHARCLNHSGVPVTCGFLRTFDETSAPLSLNTLVCTSTLATCPVSMLTTSRFMRGQYIVALGDFLPVGGPDAPPYVYRSSSFLCNTIVNTLNMFGKTRARICISGTSRQVGFASTHAHLGSLLPRGGAVLYLSKLPREALSQIRGRGVSREDLRELVNRFYLRVSSHQVFLVLKDEPVGDQGRQGYQFLQKAAGLNGCAFRVLGRTCDQEGLHFVDDLGEGGGGEVPPRRMGYSPEGAAFSLPFESPVKKTTREYAEGVDVQRGMTLVQEGALEWDMFTPYATVHAVLSHPTVASKEYFVRRVDRFSNGLVRQQQGVGALDLPLADYCLVVDPAVETFTGTSFSREAHEASAPLENISVQEALELADAPERWFDSNGGAAARRPVPGHVLACGEQGYKMINSGVLGGQYGITEVVTNIMLGPAFELAQLQITAAVHWNEGPDYRAQLERAVMACREFCAELGVGLAFSSGCSSAKYGGPSHSPPGPDSLNLISFAGKARVDTSAPRLTPELHGPGHVLIHLSVNREVLVAGSVFEHKMTGLRHPLPPVEAHRVRNMFQCVQALVARGLVTAGHDVSDGGLIACCAEMALAGQCGVTLDIQQGIHPLLVLFSETPGAVLEVPLGNLAGVLEACEPFGCFVNQIGTVEPRTGEGHVVVTQGGSVVFRDSLANVMNSWTSFADEQFSRFGACLKEAEMYRKDYGDNELDAGSLEDACAGGELTLYRSPGRRVGAAVLCLPGCTEPLAALHALVNSGFEVSVVGPEDLASSRDGLGAFAGLVVSGVTGARANYAACRGLVQGLVAERAARETVLAFLNRTGTFSLGLGELGMEFLCAFGVFDGAAAGGGGEGGGEVGRGLTDQSFGNRLIELEANASELPESLWLNFRVPWNTRSVALRHLAGNILPCWAYGTHLGVRYRADGLEYSLDALGMIALHYHGRRAQDWNFARNYPRNPTAVSTVAGLCSRDGRHLGLLCDPSAAYHPWQWQHVPRRVAGLRTSPWAVLFHTLFLDTLKSMS</sequence>